<reference evidence="2" key="1">
    <citation type="journal article" date="2022" name="bioRxiv">
        <title>Sequencing and chromosome-scale assembly of the giantPleurodeles waltlgenome.</title>
        <authorList>
            <person name="Brown T."/>
            <person name="Elewa A."/>
            <person name="Iarovenko S."/>
            <person name="Subramanian E."/>
            <person name="Araus A.J."/>
            <person name="Petzold A."/>
            <person name="Susuki M."/>
            <person name="Suzuki K.-i.T."/>
            <person name="Hayashi T."/>
            <person name="Toyoda A."/>
            <person name="Oliveira C."/>
            <person name="Osipova E."/>
            <person name="Leigh N.D."/>
            <person name="Simon A."/>
            <person name="Yun M.H."/>
        </authorList>
    </citation>
    <scope>NUCLEOTIDE SEQUENCE</scope>
    <source>
        <strain evidence="2">20211129_DDA</strain>
        <tissue evidence="2">Liver</tissue>
    </source>
</reference>
<name>A0AAV7MED6_PLEWA</name>
<comment type="caution">
    <text evidence="2">The sequence shown here is derived from an EMBL/GenBank/DDBJ whole genome shotgun (WGS) entry which is preliminary data.</text>
</comment>
<sequence length="117" mass="12672">MERAHALPRSEWRGPHERNEARRALQHHTLRSRGRGLLDPGQVRRIAAAGVTGCEYPLCGIDRRGPVGIVGTVGPDPTRTQQGTPELRAACNMRTVLGGAGPRSVGLRVLRSPTPSR</sequence>
<evidence type="ECO:0000256" key="1">
    <source>
        <dbReference type="SAM" id="MobiDB-lite"/>
    </source>
</evidence>
<dbReference type="EMBL" id="JANPWB010000014">
    <property type="protein sequence ID" value="KAJ1098540.1"/>
    <property type="molecule type" value="Genomic_DNA"/>
</dbReference>
<organism evidence="2 3">
    <name type="scientific">Pleurodeles waltl</name>
    <name type="common">Iberian ribbed newt</name>
    <dbReference type="NCBI Taxonomy" id="8319"/>
    <lineage>
        <taxon>Eukaryota</taxon>
        <taxon>Metazoa</taxon>
        <taxon>Chordata</taxon>
        <taxon>Craniata</taxon>
        <taxon>Vertebrata</taxon>
        <taxon>Euteleostomi</taxon>
        <taxon>Amphibia</taxon>
        <taxon>Batrachia</taxon>
        <taxon>Caudata</taxon>
        <taxon>Salamandroidea</taxon>
        <taxon>Salamandridae</taxon>
        <taxon>Pleurodelinae</taxon>
        <taxon>Pleurodeles</taxon>
    </lineage>
</organism>
<evidence type="ECO:0000313" key="3">
    <source>
        <dbReference type="Proteomes" id="UP001066276"/>
    </source>
</evidence>
<gene>
    <name evidence="2" type="ORF">NDU88_003649</name>
</gene>
<accession>A0AAV7MED6</accession>
<evidence type="ECO:0000313" key="2">
    <source>
        <dbReference type="EMBL" id="KAJ1098540.1"/>
    </source>
</evidence>
<dbReference type="AlphaFoldDB" id="A0AAV7MED6"/>
<proteinExistence type="predicted"/>
<dbReference type="Proteomes" id="UP001066276">
    <property type="component" value="Chromosome 10"/>
</dbReference>
<keyword evidence="3" id="KW-1185">Reference proteome</keyword>
<protein>
    <submittedName>
        <fullName evidence="2">Uncharacterized protein</fullName>
    </submittedName>
</protein>
<feature type="region of interest" description="Disordered" evidence="1">
    <location>
        <begin position="1"/>
        <end position="21"/>
    </location>
</feature>